<comment type="caution">
    <text evidence="1">The sequence shown here is derived from an EMBL/GenBank/DDBJ whole genome shotgun (WGS) entry which is preliminary data.</text>
</comment>
<evidence type="ECO:0000313" key="1">
    <source>
        <dbReference type="EMBL" id="MDC3987941.1"/>
    </source>
</evidence>
<organism evidence="1 2">
    <name type="scientific">Polyangium jinanense</name>
    <dbReference type="NCBI Taxonomy" id="2829994"/>
    <lineage>
        <taxon>Bacteria</taxon>
        <taxon>Pseudomonadati</taxon>
        <taxon>Myxococcota</taxon>
        <taxon>Polyangia</taxon>
        <taxon>Polyangiales</taxon>
        <taxon>Polyangiaceae</taxon>
        <taxon>Polyangium</taxon>
    </lineage>
</organism>
<gene>
    <name evidence="1" type="ORF">KEG57_46175</name>
</gene>
<name>A0A9X3XH10_9BACT</name>
<proteinExistence type="predicted"/>
<dbReference type="EMBL" id="JAGTJJ010000061">
    <property type="protein sequence ID" value="MDC3987941.1"/>
    <property type="molecule type" value="Genomic_DNA"/>
</dbReference>
<sequence>MRPELKPRPGALPETRDVLRILDALDAWAAGVLASAAEANPKTRLDRMVAVADVIRTLVKLVGPEVRAAAGG</sequence>
<protein>
    <submittedName>
        <fullName evidence="1">Uncharacterized protein</fullName>
    </submittedName>
</protein>
<keyword evidence="2" id="KW-1185">Reference proteome</keyword>
<dbReference type="AlphaFoldDB" id="A0A9X3XH10"/>
<accession>A0A9X3XH10</accession>
<dbReference type="Proteomes" id="UP001151081">
    <property type="component" value="Unassembled WGS sequence"/>
</dbReference>
<evidence type="ECO:0000313" key="2">
    <source>
        <dbReference type="Proteomes" id="UP001151081"/>
    </source>
</evidence>
<reference evidence="1 2" key="1">
    <citation type="submission" date="2021-04" db="EMBL/GenBank/DDBJ databases">
        <title>Genome analysis of Polyangium sp.</title>
        <authorList>
            <person name="Li Y."/>
            <person name="Wang J."/>
        </authorList>
    </citation>
    <scope>NUCLEOTIDE SEQUENCE [LARGE SCALE GENOMIC DNA]</scope>
    <source>
        <strain evidence="1 2">SDU14</strain>
    </source>
</reference>
<dbReference type="RefSeq" id="WP_272427569.1">
    <property type="nucleotide sequence ID" value="NZ_JAGTJJ010000061.1"/>
</dbReference>